<dbReference type="Proteomes" id="UP000595823">
    <property type="component" value="Chromosome"/>
</dbReference>
<sequence>MMAEKFSEELVEEFQASLHRPLTDEEIMFLYWVGEENTRRVMANAAENSIAKTETFA</sequence>
<dbReference type="KEGG" id="scia:HUG15_18885"/>
<evidence type="ECO:0000313" key="1">
    <source>
        <dbReference type="EMBL" id="QQK77439.1"/>
    </source>
</evidence>
<evidence type="ECO:0000313" key="2">
    <source>
        <dbReference type="Proteomes" id="UP000595823"/>
    </source>
</evidence>
<dbReference type="AlphaFoldDB" id="A0A7T6Z5U3"/>
<reference evidence="1 2" key="1">
    <citation type="submission" date="2020-06" db="EMBL/GenBank/DDBJ databases">
        <title>Genomic analysis of Salicibibacter sp. NKC5-3.</title>
        <authorList>
            <person name="Oh Y.J."/>
        </authorList>
    </citation>
    <scope>NUCLEOTIDE SEQUENCE [LARGE SCALE GENOMIC DNA]</scope>
    <source>
        <strain evidence="1 2">NKC5-3</strain>
    </source>
</reference>
<name>A0A7T6Z5U3_9BACI</name>
<dbReference type="EMBL" id="CP054705">
    <property type="protein sequence ID" value="QQK77439.1"/>
    <property type="molecule type" value="Genomic_DNA"/>
</dbReference>
<proteinExistence type="predicted"/>
<accession>A0A7T6Z5U3</accession>
<gene>
    <name evidence="1" type="ORF">HUG15_18885</name>
</gene>
<organism evidence="1 2">
    <name type="scientific">Salicibibacter cibarius</name>
    <dbReference type="NCBI Taxonomy" id="2743000"/>
    <lineage>
        <taxon>Bacteria</taxon>
        <taxon>Bacillati</taxon>
        <taxon>Bacillota</taxon>
        <taxon>Bacilli</taxon>
        <taxon>Bacillales</taxon>
        <taxon>Bacillaceae</taxon>
        <taxon>Salicibibacter</taxon>
    </lineage>
</organism>
<dbReference type="RefSeq" id="WP_200124748.1">
    <property type="nucleotide sequence ID" value="NZ_CP054705.1"/>
</dbReference>
<keyword evidence="2" id="KW-1185">Reference proteome</keyword>
<protein>
    <submittedName>
        <fullName evidence="1">Uncharacterized protein</fullName>
    </submittedName>
</protein>